<feature type="compositionally biased region" description="Basic residues" evidence="1">
    <location>
        <begin position="58"/>
        <end position="71"/>
    </location>
</feature>
<dbReference type="InterPro" id="IPR005303">
    <property type="entry name" value="MOCOS_middle"/>
</dbReference>
<evidence type="ECO:0000259" key="2">
    <source>
        <dbReference type="PROSITE" id="PS51340"/>
    </source>
</evidence>
<dbReference type="Gene3D" id="3.90.1150.10">
    <property type="entry name" value="Aspartate Aminotransferase, domain 1"/>
    <property type="match status" value="1"/>
</dbReference>
<keyword evidence="4" id="KW-1185">Reference proteome</keyword>
<comment type="caution">
    <text evidence="3">The sequence shown here is derived from an EMBL/GenBank/DDBJ whole genome shotgun (WGS) entry which is preliminary data.</text>
</comment>
<dbReference type="GO" id="GO:0030151">
    <property type="term" value="F:molybdenum ion binding"/>
    <property type="evidence" value="ECO:0007669"/>
    <property type="project" value="InterPro"/>
</dbReference>
<dbReference type="Proteomes" id="UP001178507">
    <property type="component" value="Unassembled WGS sequence"/>
</dbReference>
<name>A0AA36IMM8_9DINO</name>
<feature type="region of interest" description="Disordered" evidence="1">
    <location>
        <begin position="235"/>
        <end position="255"/>
    </location>
</feature>
<feature type="compositionally biased region" description="Acidic residues" evidence="1">
    <location>
        <begin position="107"/>
        <end position="123"/>
    </location>
</feature>
<organism evidence="3 4">
    <name type="scientific">Effrenium voratum</name>
    <dbReference type="NCBI Taxonomy" id="2562239"/>
    <lineage>
        <taxon>Eukaryota</taxon>
        <taxon>Sar</taxon>
        <taxon>Alveolata</taxon>
        <taxon>Dinophyceae</taxon>
        <taxon>Suessiales</taxon>
        <taxon>Symbiodiniaceae</taxon>
        <taxon>Effrenium</taxon>
    </lineage>
</organism>
<feature type="region of interest" description="Disordered" evidence="1">
    <location>
        <begin position="44"/>
        <end position="209"/>
    </location>
</feature>
<gene>
    <name evidence="3" type="ORF">EVOR1521_LOCUS15980</name>
</gene>
<dbReference type="Pfam" id="PF03473">
    <property type="entry name" value="MOSC"/>
    <property type="match status" value="1"/>
</dbReference>
<feature type="compositionally biased region" description="Pro residues" evidence="1">
    <location>
        <begin position="159"/>
        <end position="168"/>
    </location>
</feature>
<dbReference type="SUPFAM" id="SSF53383">
    <property type="entry name" value="PLP-dependent transferases"/>
    <property type="match status" value="1"/>
</dbReference>
<dbReference type="AlphaFoldDB" id="A0AA36IMM8"/>
<dbReference type="GO" id="GO:0030170">
    <property type="term" value="F:pyridoxal phosphate binding"/>
    <property type="evidence" value="ECO:0007669"/>
    <property type="project" value="InterPro"/>
</dbReference>
<dbReference type="InterPro" id="IPR005302">
    <property type="entry name" value="MoCF_Sase_C"/>
</dbReference>
<feature type="region of interest" description="Disordered" evidence="1">
    <location>
        <begin position="266"/>
        <end position="285"/>
    </location>
</feature>
<feature type="compositionally biased region" description="Low complexity" evidence="1">
    <location>
        <begin position="243"/>
        <end position="254"/>
    </location>
</feature>
<evidence type="ECO:0000256" key="1">
    <source>
        <dbReference type="SAM" id="MobiDB-lite"/>
    </source>
</evidence>
<dbReference type="InterPro" id="IPR015424">
    <property type="entry name" value="PyrdxlP-dep_Trfase"/>
</dbReference>
<dbReference type="GO" id="GO:0003824">
    <property type="term" value="F:catalytic activity"/>
    <property type="evidence" value="ECO:0007669"/>
    <property type="project" value="InterPro"/>
</dbReference>
<dbReference type="SUPFAM" id="SSF50800">
    <property type="entry name" value="PK beta-barrel domain-like"/>
    <property type="match status" value="1"/>
</dbReference>
<dbReference type="PROSITE" id="PS51340">
    <property type="entry name" value="MOSC"/>
    <property type="match status" value="1"/>
</dbReference>
<dbReference type="InterPro" id="IPR011037">
    <property type="entry name" value="Pyrv_Knase-like_insert_dom_sf"/>
</dbReference>
<accession>A0AA36IMM8</accession>
<evidence type="ECO:0000313" key="3">
    <source>
        <dbReference type="EMBL" id="CAJ1390617.1"/>
    </source>
</evidence>
<protein>
    <recommendedName>
        <fullName evidence="2">MOSC domain-containing protein</fullName>
    </recommendedName>
</protein>
<proteinExistence type="predicted"/>
<dbReference type="EMBL" id="CAUJNA010002112">
    <property type="protein sequence ID" value="CAJ1390617.1"/>
    <property type="molecule type" value="Genomic_DNA"/>
</dbReference>
<evidence type="ECO:0000313" key="4">
    <source>
        <dbReference type="Proteomes" id="UP001178507"/>
    </source>
</evidence>
<dbReference type="Pfam" id="PF03476">
    <property type="entry name" value="MOSC_N"/>
    <property type="match status" value="1"/>
</dbReference>
<feature type="domain" description="MOSC" evidence="2">
    <location>
        <begin position="779"/>
        <end position="931"/>
    </location>
</feature>
<reference evidence="3" key="1">
    <citation type="submission" date="2023-08" db="EMBL/GenBank/DDBJ databases">
        <authorList>
            <person name="Chen Y."/>
            <person name="Shah S."/>
            <person name="Dougan E. K."/>
            <person name="Thang M."/>
            <person name="Chan C."/>
        </authorList>
    </citation>
    <scope>NUCLEOTIDE SEQUENCE</scope>
</reference>
<feature type="compositionally biased region" description="Pro residues" evidence="1">
    <location>
        <begin position="124"/>
        <end position="142"/>
    </location>
</feature>
<dbReference type="InterPro" id="IPR015422">
    <property type="entry name" value="PyrdxlP-dep_Trfase_small"/>
</dbReference>
<feature type="compositionally biased region" description="Acidic residues" evidence="1">
    <location>
        <begin position="82"/>
        <end position="97"/>
    </location>
</feature>
<dbReference type="SUPFAM" id="SSF141673">
    <property type="entry name" value="MOSC N-terminal domain-like"/>
    <property type="match status" value="1"/>
</dbReference>
<sequence>MDTIREGIKKGYVYTLNDLSSMDDLIYRTSTVAYDTCLADRPQTQDDIKQELSDPVPRKYRFRPRDRHRPGIRLTPGPGVKDEDEPDFAGSAEDELGSDGSSHEDDEKPDDLDEPMGDDEEEIPPPPPPPPAPPAPPVPVEPETPVVSHAGVSSGDAVPTPPPPPPAPIAAGVTTTGDPFEEEDMAINTRVPDTESELEGESDQPKARSRLAGNPALRAWPSLPVHPRSPREAVWKVGRRDSPSSSSIGRSRNSCVPTTGCHRFLGGHGGYDPRDDDNDEWELPPGPRLGPARIVAVLRVRGRVEENIDLAKVDARILARPDKGMIVAGIPAEADAMIADLLHVMRRPPRGAVRGEMSAADVMTRVMTVAIATGIAVGMEEVIEVTVVDAGETTCPGTGKNLVQGGRGVTESRCASHSAADRYAVGKRVLASLWLGTGRWAEVLCVIILGLGIAALPRQLAALRRLAPDLRRKLHAQAVCREAFLRTRMRRHSNGLRLSRIFGAHEEARWSELQGPTLALVLFYADGSPIPYGLVHEEAKKRNILLRVGCHCNAGACQRYLNLSDADVRHFYAAGKVCGDNLGLVDGRHTGVVRLSFGLFSTLKDVGAWLKLLDECFVDATPEAKEAAGVVREARTECLPSSPVLGHLCSLKVYPVKGCGPLCVRRWPLEGGGFFLDRRWCLVLEKRSRPVSAKQAPRLTTVKMALRRRHGLFVLVLSTKFHPETLELALTLEDSQVLQSCLDPTDFPQEDAVKVPEGKEPSAWFEELLDLRGLRLTAASACGSSSSAGTGEAPPAGDARKRDFANAEATLLLVSTASLRDFGRVCGLAVPSDRFRANLEVDFQEPYEEARWPEGLALSVGSVGFEAAGRCVRCQAVDIDPEDALSKGPSLLAALATAQAGSKGPTFGVLLKRPAEAKGSVLELGMALRRAELWAEG</sequence>